<evidence type="ECO:0000256" key="1">
    <source>
        <dbReference type="SAM" id="MobiDB-lite"/>
    </source>
</evidence>
<gene>
    <name evidence="2" type="ORF">SAMN05443432_107110</name>
</gene>
<accession>A0A1M7IKN2</accession>
<dbReference type="Pfam" id="PF09550">
    <property type="entry name" value="Phage_TAC_6"/>
    <property type="match status" value="1"/>
</dbReference>
<evidence type="ECO:0008006" key="4">
    <source>
        <dbReference type="Google" id="ProtNLM"/>
    </source>
</evidence>
<organism evidence="2 3">
    <name type="scientific">Roseovarius litoreus</name>
    <dbReference type="NCBI Taxonomy" id="1155722"/>
    <lineage>
        <taxon>Bacteria</taxon>
        <taxon>Pseudomonadati</taxon>
        <taxon>Pseudomonadota</taxon>
        <taxon>Alphaproteobacteria</taxon>
        <taxon>Rhodobacterales</taxon>
        <taxon>Roseobacteraceae</taxon>
        <taxon>Roseovarius</taxon>
    </lineage>
</organism>
<reference evidence="2 3" key="1">
    <citation type="submission" date="2016-11" db="EMBL/GenBank/DDBJ databases">
        <authorList>
            <person name="Varghese N."/>
            <person name="Submissions S."/>
        </authorList>
    </citation>
    <scope>NUCLEOTIDE SEQUENCE [LARGE SCALE GENOMIC DNA]</scope>
    <source>
        <strain evidence="2 3">DSM 28249</strain>
    </source>
</reference>
<sequence>MSGARVNWPALMRAGLRGLGLRPAEFWALTPAELELMLGRGGVVAPLARARLEALLEAYPDGAGRDGADRERKETGHGRHG</sequence>
<dbReference type="NCBIfam" id="TIGR02216">
    <property type="entry name" value="phage_TIGR02216"/>
    <property type="match status" value="1"/>
</dbReference>
<dbReference type="Proteomes" id="UP000322545">
    <property type="component" value="Unassembled WGS sequence"/>
</dbReference>
<dbReference type="InterPro" id="IPR019056">
    <property type="entry name" value="Phage_TAC_6"/>
</dbReference>
<feature type="compositionally biased region" description="Basic and acidic residues" evidence="1">
    <location>
        <begin position="63"/>
        <end position="81"/>
    </location>
</feature>
<dbReference type="AlphaFoldDB" id="A0A1M7IKN2"/>
<evidence type="ECO:0000313" key="2">
    <source>
        <dbReference type="EMBL" id="SHM41366.1"/>
    </source>
</evidence>
<protein>
    <recommendedName>
        <fullName evidence="4">Phage tail assembly chaperone protein, TAC</fullName>
    </recommendedName>
</protein>
<keyword evidence="3" id="KW-1185">Reference proteome</keyword>
<proteinExistence type="predicted"/>
<evidence type="ECO:0000313" key="3">
    <source>
        <dbReference type="Proteomes" id="UP000322545"/>
    </source>
</evidence>
<dbReference type="EMBL" id="FRCB01000007">
    <property type="protein sequence ID" value="SHM41366.1"/>
    <property type="molecule type" value="Genomic_DNA"/>
</dbReference>
<dbReference type="InterPro" id="IPR011739">
    <property type="entry name" value="GTA_rcc01693"/>
</dbReference>
<name>A0A1M7IKN2_9RHOB</name>
<feature type="region of interest" description="Disordered" evidence="1">
    <location>
        <begin position="61"/>
        <end position="81"/>
    </location>
</feature>